<dbReference type="InterPro" id="IPR000630">
    <property type="entry name" value="Ribosomal_uS8"/>
</dbReference>
<evidence type="ECO:0000256" key="6">
    <source>
        <dbReference type="ARBA" id="ARBA00035258"/>
    </source>
</evidence>
<evidence type="ECO:0000256" key="7">
    <source>
        <dbReference type="ARBA" id="ARBA00046740"/>
    </source>
</evidence>
<dbReference type="STRING" id="119000.SAMN05661010_03462"/>
<keyword evidence="5 8" id="KW-0687">Ribonucleoprotein</keyword>
<evidence type="ECO:0000256" key="9">
    <source>
        <dbReference type="RuleBase" id="RU003660"/>
    </source>
</evidence>
<evidence type="ECO:0000256" key="2">
    <source>
        <dbReference type="ARBA" id="ARBA00022730"/>
    </source>
</evidence>
<keyword evidence="3 8" id="KW-0694">RNA-binding</keyword>
<dbReference type="OrthoDB" id="9802617at2"/>
<dbReference type="GO" id="GO:1990904">
    <property type="term" value="C:ribonucleoprotein complex"/>
    <property type="evidence" value="ECO:0007669"/>
    <property type="project" value="UniProtKB-KW"/>
</dbReference>
<organism evidence="10 11">
    <name type="scientific">Modicisalibacter muralis</name>
    <dbReference type="NCBI Taxonomy" id="119000"/>
    <lineage>
        <taxon>Bacteria</taxon>
        <taxon>Pseudomonadati</taxon>
        <taxon>Pseudomonadota</taxon>
        <taxon>Gammaproteobacteria</taxon>
        <taxon>Oceanospirillales</taxon>
        <taxon>Halomonadaceae</taxon>
        <taxon>Modicisalibacter</taxon>
    </lineage>
</organism>
<dbReference type="GO" id="GO:0019843">
    <property type="term" value="F:rRNA binding"/>
    <property type="evidence" value="ECO:0007669"/>
    <property type="project" value="UniProtKB-UniRule"/>
</dbReference>
<comment type="similarity">
    <text evidence="1 8 9">Belongs to the universal ribosomal protein uS8 family.</text>
</comment>
<sequence length="130" mass="14031">MSMQDTLADMFTRIRNAQMATKEAVAMPSSKLKVEVARVLKQEGYISDFAVAEGAKPELSVTLKYFEGKPVIEHIQRVSKPSLRIYKGKGELPKVADGLGVAIVSTSQGVMTDRAARQAGVGGEVICTVF</sequence>
<dbReference type="NCBIfam" id="NF001109">
    <property type="entry name" value="PRK00136.1"/>
    <property type="match status" value="1"/>
</dbReference>
<reference evidence="10 11" key="1">
    <citation type="submission" date="2016-10" db="EMBL/GenBank/DDBJ databases">
        <authorList>
            <person name="de Groot N.N."/>
        </authorList>
    </citation>
    <scope>NUCLEOTIDE SEQUENCE [LARGE SCALE GENOMIC DNA]</scope>
    <source>
        <strain evidence="10 11">DSM 14789</strain>
    </source>
</reference>
<dbReference type="SUPFAM" id="SSF56047">
    <property type="entry name" value="Ribosomal protein S8"/>
    <property type="match status" value="1"/>
</dbReference>
<dbReference type="GO" id="GO:0003735">
    <property type="term" value="F:structural constituent of ribosome"/>
    <property type="evidence" value="ECO:0007669"/>
    <property type="project" value="InterPro"/>
</dbReference>
<keyword evidence="4 8" id="KW-0689">Ribosomal protein</keyword>
<dbReference type="InterPro" id="IPR035987">
    <property type="entry name" value="Ribosomal_uS8_sf"/>
</dbReference>
<dbReference type="Pfam" id="PF00410">
    <property type="entry name" value="Ribosomal_S8"/>
    <property type="match status" value="1"/>
</dbReference>
<dbReference type="GO" id="GO:0006412">
    <property type="term" value="P:translation"/>
    <property type="evidence" value="ECO:0007669"/>
    <property type="project" value="UniProtKB-UniRule"/>
</dbReference>
<dbReference type="RefSeq" id="WP_089730524.1">
    <property type="nucleotide sequence ID" value="NZ_FNGI01000012.1"/>
</dbReference>
<gene>
    <name evidence="8" type="primary">rpsH</name>
    <name evidence="10" type="ORF">SAMN05661010_03462</name>
</gene>
<proteinExistence type="inferred from homology"/>
<dbReference type="FunFam" id="3.30.1490.10:FF:000001">
    <property type="entry name" value="30S ribosomal protein S8"/>
    <property type="match status" value="1"/>
</dbReference>
<keyword evidence="2 8" id="KW-0699">rRNA-binding</keyword>
<evidence type="ECO:0000256" key="3">
    <source>
        <dbReference type="ARBA" id="ARBA00022884"/>
    </source>
</evidence>
<dbReference type="HAMAP" id="MF_01302_B">
    <property type="entry name" value="Ribosomal_uS8_B"/>
    <property type="match status" value="1"/>
</dbReference>
<keyword evidence="11" id="KW-1185">Reference proteome</keyword>
<dbReference type="AlphaFoldDB" id="A0A1G9QRA7"/>
<dbReference type="GO" id="GO:0005737">
    <property type="term" value="C:cytoplasm"/>
    <property type="evidence" value="ECO:0007669"/>
    <property type="project" value="UniProtKB-ARBA"/>
</dbReference>
<evidence type="ECO:0000256" key="1">
    <source>
        <dbReference type="ARBA" id="ARBA00006471"/>
    </source>
</evidence>
<protein>
    <recommendedName>
        <fullName evidence="6 8">Small ribosomal subunit protein uS8</fullName>
    </recommendedName>
</protein>
<evidence type="ECO:0000313" key="11">
    <source>
        <dbReference type="Proteomes" id="UP000198654"/>
    </source>
</evidence>
<evidence type="ECO:0000256" key="4">
    <source>
        <dbReference type="ARBA" id="ARBA00022980"/>
    </source>
</evidence>
<dbReference type="Proteomes" id="UP000198654">
    <property type="component" value="Unassembled WGS sequence"/>
</dbReference>
<evidence type="ECO:0000313" key="10">
    <source>
        <dbReference type="EMBL" id="SDM13536.1"/>
    </source>
</evidence>
<comment type="subunit">
    <text evidence="7 8">Part of the 30S ribosomal subunit. Contacts proteins S5 and S12.</text>
</comment>
<evidence type="ECO:0000256" key="5">
    <source>
        <dbReference type="ARBA" id="ARBA00023274"/>
    </source>
</evidence>
<dbReference type="EMBL" id="FNGI01000012">
    <property type="protein sequence ID" value="SDM13536.1"/>
    <property type="molecule type" value="Genomic_DNA"/>
</dbReference>
<dbReference type="FunFam" id="3.30.1370.30:FF:000002">
    <property type="entry name" value="30S ribosomal protein S8"/>
    <property type="match status" value="1"/>
</dbReference>
<dbReference type="InterPro" id="IPR047863">
    <property type="entry name" value="Ribosomal_uS8_CS"/>
</dbReference>
<dbReference type="GO" id="GO:0005840">
    <property type="term" value="C:ribosome"/>
    <property type="evidence" value="ECO:0007669"/>
    <property type="project" value="UniProtKB-KW"/>
</dbReference>
<dbReference type="Gene3D" id="3.30.1370.30">
    <property type="match status" value="1"/>
</dbReference>
<name>A0A1G9QRA7_9GAMM</name>
<comment type="function">
    <text evidence="8">One of the primary rRNA binding proteins, it binds directly to 16S rRNA central domain where it helps coordinate assembly of the platform of the 30S subunit.</text>
</comment>
<dbReference type="Gene3D" id="3.30.1490.10">
    <property type="match status" value="1"/>
</dbReference>
<evidence type="ECO:0000256" key="8">
    <source>
        <dbReference type="HAMAP-Rule" id="MF_01302"/>
    </source>
</evidence>
<dbReference type="PROSITE" id="PS00053">
    <property type="entry name" value="RIBOSOMAL_S8"/>
    <property type="match status" value="1"/>
</dbReference>
<accession>A0A1G9QRA7</accession>
<dbReference type="PANTHER" id="PTHR11758">
    <property type="entry name" value="40S RIBOSOMAL PROTEIN S15A"/>
    <property type="match status" value="1"/>
</dbReference>